<sequence length="360" mass="39836">MRLRYRRLLVSLLQAVAHTVCAMAAREPPVMTIYSHHAHRGKVQILATFRGRSGLASSTVTSVESVALAEPIVDALNRVSASATTPVSTWDTRFGPADDYPRDHLDVLSNPKERSQLLDCAHSLWYVLAMWQLHDALADLDQELTTVPPPVRTAVEAELATEAKWLRVALAEEEGADVSEEPGQRLWERDEPFVYTEDLGLKERDREYLDQHDDYDTDADRQVAADDLRMMLDAYTRCSPDAFVSISLEGLDFFIDPFDDDSGNHDFYLEVGPKMSVNPLGLPGWGISIGRWEVDEVDDDGEAIGATGSTFLDASFSDRPRTADLTALLEASHSQIASWATAAIGDTLDGTTLVVTARMR</sequence>
<dbReference type="EMBL" id="JACBZR010000001">
    <property type="protein sequence ID" value="NYI77078.1"/>
    <property type="molecule type" value="Genomic_DNA"/>
</dbReference>
<gene>
    <name evidence="2" type="ORF">BJ988_001726</name>
</gene>
<evidence type="ECO:0000313" key="2">
    <source>
        <dbReference type="EMBL" id="NYI77078.1"/>
    </source>
</evidence>
<evidence type="ECO:0000256" key="1">
    <source>
        <dbReference type="SAM" id="SignalP"/>
    </source>
</evidence>
<proteinExistence type="predicted"/>
<dbReference type="PROSITE" id="PS00018">
    <property type="entry name" value="EF_HAND_1"/>
    <property type="match status" value="1"/>
</dbReference>
<evidence type="ECO:0000313" key="3">
    <source>
        <dbReference type="Proteomes" id="UP000564496"/>
    </source>
</evidence>
<keyword evidence="1" id="KW-0732">Signal</keyword>
<dbReference type="InterPro" id="IPR018247">
    <property type="entry name" value="EF_Hand_1_Ca_BS"/>
</dbReference>
<dbReference type="AlphaFoldDB" id="A0A7Z0DKE3"/>
<feature type="signal peptide" evidence="1">
    <location>
        <begin position="1"/>
        <end position="24"/>
    </location>
</feature>
<organism evidence="2 3">
    <name type="scientific">Nocardioides panzhihuensis</name>
    <dbReference type="NCBI Taxonomy" id="860243"/>
    <lineage>
        <taxon>Bacteria</taxon>
        <taxon>Bacillati</taxon>
        <taxon>Actinomycetota</taxon>
        <taxon>Actinomycetes</taxon>
        <taxon>Propionibacteriales</taxon>
        <taxon>Nocardioidaceae</taxon>
        <taxon>Nocardioides</taxon>
    </lineage>
</organism>
<keyword evidence="3" id="KW-1185">Reference proteome</keyword>
<reference evidence="2 3" key="1">
    <citation type="submission" date="2020-07" db="EMBL/GenBank/DDBJ databases">
        <title>Sequencing the genomes of 1000 actinobacteria strains.</title>
        <authorList>
            <person name="Klenk H.-P."/>
        </authorList>
    </citation>
    <scope>NUCLEOTIDE SEQUENCE [LARGE SCALE GENOMIC DNA]</scope>
    <source>
        <strain evidence="2 3">DSM 26487</strain>
    </source>
</reference>
<protein>
    <submittedName>
        <fullName evidence="2">Uncharacterized protein</fullName>
    </submittedName>
</protein>
<feature type="chain" id="PRO_5031353656" evidence="1">
    <location>
        <begin position="25"/>
        <end position="360"/>
    </location>
</feature>
<dbReference type="Proteomes" id="UP000564496">
    <property type="component" value="Unassembled WGS sequence"/>
</dbReference>
<dbReference type="RefSeq" id="WP_179657649.1">
    <property type="nucleotide sequence ID" value="NZ_JACBZR010000001.1"/>
</dbReference>
<name>A0A7Z0DKE3_9ACTN</name>
<comment type="caution">
    <text evidence="2">The sequence shown here is derived from an EMBL/GenBank/DDBJ whole genome shotgun (WGS) entry which is preliminary data.</text>
</comment>
<accession>A0A7Z0DKE3</accession>